<evidence type="ECO:0000313" key="2">
    <source>
        <dbReference type="Proteomes" id="UP001283361"/>
    </source>
</evidence>
<keyword evidence="2" id="KW-1185">Reference proteome</keyword>
<dbReference type="EMBL" id="JAWDGP010004155">
    <property type="protein sequence ID" value="KAK3767349.1"/>
    <property type="molecule type" value="Genomic_DNA"/>
</dbReference>
<reference evidence="1" key="1">
    <citation type="journal article" date="2023" name="G3 (Bethesda)">
        <title>A reference genome for the long-term kleptoplast-retaining sea slug Elysia crispata morphotype clarki.</title>
        <authorList>
            <person name="Eastman K.E."/>
            <person name="Pendleton A.L."/>
            <person name="Shaikh M.A."/>
            <person name="Suttiyut T."/>
            <person name="Ogas R."/>
            <person name="Tomko P."/>
            <person name="Gavelis G."/>
            <person name="Widhalm J.R."/>
            <person name="Wisecaver J.H."/>
        </authorList>
    </citation>
    <scope>NUCLEOTIDE SEQUENCE</scope>
    <source>
        <strain evidence="1">ECLA1</strain>
    </source>
</reference>
<proteinExistence type="predicted"/>
<comment type="caution">
    <text evidence="1">The sequence shown here is derived from an EMBL/GenBank/DDBJ whole genome shotgun (WGS) entry which is preliminary data.</text>
</comment>
<protein>
    <submittedName>
        <fullName evidence="1">Uncharacterized protein</fullName>
    </submittedName>
</protein>
<gene>
    <name evidence="1" type="ORF">RRG08_039165</name>
</gene>
<organism evidence="1 2">
    <name type="scientific">Elysia crispata</name>
    <name type="common">lettuce slug</name>
    <dbReference type="NCBI Taxonomy" id="231223"/>
    <lineage>
        <taxon>Eukaryota</taxon>
        <taxon>Metazoa</taxon>
        <taxon>Spiralia</taxon>
        <taxon>Lophotrochozoa</taxon>
        <taxon>Mollusca</taxon>
        <taxon>Gastropoda</taxon>
        <taxon>Heterobranchia</taxon>
        <taxon>Euthyneura</taxon>
        <taxon>Panpulmonata</taxon>
        <taxon>Sacoglossa</taxon>
        <taxon>Placobranchoidea</taxon>
        <taxon>Plakobranchidae</taxon>
        <taxon>Elysia</taxon>
    </lineage>
</organism>
<name>A0AAE0ZDB5_9GAST</name>
<evidence type="ECO:0000313" key="1">
    <source>
        <dbReference type="EMBL" id="KAK3767349.1"/>
    </source>
</evidence>
<sequence>MRPCLGGGIGVLRFDILVHYLRTSGQGVNDTSEGVELALGVAGGATHRQVHATLSDAQDISTVTLAGGISSAALSGARVSTVARGSAGLGADVVLGRTQVAEDATKLAGTALQGALSIADVGAGCGAHGESQYCHGGHDVDGLHVEVGGSLVCSTTRSG</sequence>
<dbReference type="Proteomes" id="UP001283361">
    <property type="component" value="Unassembled WGS sequence"/>
</dbReference>
<dbReference type="AlphaFoldDB" id="A0AAE0ZDB5"/>
<accession>A0AAE0ZDB5</accession>